<dbReference type="Pfam" id="PF14291">
    <property type="entry name" value="DUF4371"/>
    <property type="match status" value="1"/>
</dbReference>
<reference evidence="3 4" key="1">
    <citation type="submission" date="2020-10" db="EMBL/GenBank/DDBJ databases">
        <title>Plant Genome Project.</title>
        <authorList>
            <person name="Zhang R.-G."/>
        </authorList>
    </citation>
    <scope>NUCLEOTIDE SEQUENCE [LARGE SCALE GENOMIC DNA]</scope>
    <source>
        <strain evidence="3">FAFU-HL-1</strain>
        <tissue evidence="3">Leaf</tissue>
    </source>
</reference>
<dbReference type="PANTHER" id="PTHR11697:SF230">
    <property type="entry name" value="ZINC FINGER, MYM DOMAIN CONTAINING 1"/>
    <property type="match status" value="1"/>
</dbReference>
<feature type="transmembrane region" description="Helical" evidence="1">
    <location>
        <begin position="106"/>
        <end position="126"/>
    </location>
</feature>
<organism evidence="3 4">
    <name type="scientific">Salix dunnii</name>
    <dbReference type="NCBI Taxonomy" id="1413687"/>
    <lineage>
        <taxon>Eukaryota</taxon>
        <taxon>Viridiplantae</taxon>
        <taxon>Streptophyta</taxon>
        <taxon>Embryophyta</taxon>
        <taxon>Tracheophyta</taxon>
        <taxon>Spermatophyta</taxon>
        <taxon>Magnoliopsida</taxon>
        <taxon>eudicotyledons</taxon>
        <taxon>Gunneridae</taxon>
        <taxon>Pentapetalae</taxon>
        <taxon>rosids</taxon>
        <taxon>fabids</taxon>
        <taxon>Malpighiales</taxon>
        <taxon>Salicaceae</taxon>
        <taxon>Saliceae</taxon>
        <taxon>Salix</taxon>
    </lineage>
</organism>
<evidence type="ECO:0000256" key="1">
    <source>
        <dbReference type="SAM" id="Phobius"/>
    </source>
</evidence>
<comment type="caution">
    <text evidence="3">The sequence shown here is derived from an EMBL/GenBank/DDBJ whole genome shotgun (WGS) entry which is preliminary data.</text>
</comment>
<dbReference type="PANTHER" id="PTHR11697">
    <property type="entry name" value="GENERAL TRANSCRIPTION FACTOR 2-RELATED ZINC FINGER PROTEIN"/>
    <property type="match status" value="1"/>
</dbReference>
<evidence type="ECO:0000313" key="4">
    <source>
        <dbReference type="Proteomes" id="UP000657918"/>
    </source>
</evidence>
<dbReference type="OrthoDB" id="849415at2759"/>
<dbReference type="AlphaFoldDB" id="A0A835JMY3"/>
<sequence>MVVIIRYVVVKGCAVECFFGIVTVKNIIVLIVYKANKALCGKHELGIPKQYGQGYDGASNMQGFSCKRRDLLRKKQHSKITTFQVVEVQIKKLCFEEPGINFRDSYYGSLIDLIVILYIFLLRCLISLLKKV</sequence>
<keyword evidence="1" id="KW-0472">Membrane</keyword>
<dbReference type="EMBL" id="JADGMS010000010">
    <property type="protein sequence ID" value="KAF9673213.1"/>
    <property type="molecule type" value="Genomic_DNA"/>
</dbReference>
<gene>
    <name evidence="3" type="ORF">SADUNF_Sadunf10G0000900</name>
</gene>
<evidence type="ECO:0000313" key="3">
    <source>
        <dbReference type="EMBL" id="KAF9673213.1"/>
    </source>
</evidence>
<keyword evidence="1" id="KW-0812">Transmembrane</keyword>
<evidence type="ECO:0000259" key="2">
    <source>
        <dbReference type="Pfam" id="PF14291"/>
    </source>
</evidence>
<feature type="domain" description="DUF4371" evidence="2">
    <location>
        <begin position="1"/>
        <end position="63"/>
    </location>
</feature>
<keyword evidence="4" id="KW-1185">Reference proteome</keyword>
<proteinExistence type="predicted"/>
<dbReference type="Proteomes" id="UP000657918">
    <property type="component" value="Unassembled WGS sequence"/>
</dbReference>
<name>A0A835JMY3_9ROSI</name>
<dbReference type="InterPro" id="IPR055298">
    <property type="entry name" value="AtLOH3-like"/>
</dbReference>
<keyword evidence="1" id="KW-1133">Transmembrane helix</keyword>
<accession>A0A835JMY3</accession>
<dbReference type="InterPro" id="IPR025398">
    <property type="entry name" value="DUF4371"/>
</dbReference>
<protein>
    <recommendedName>
        <fullName evidence="2">DUF4371 domain-containing protein</fullName>
    </recommendedName>
</protein>